<dbReference type="EMBL" id="JANPWB010000006">
    <property type="protein sequence ID" value="KAJ1180861.1"/>
    <property type="molecule type" value="Genomic_DNA"/>
</dbReference>
<organism evidence="1 2">
    <name type="scientific">Pleurodeles waltl</name>
    <name type="common">Iberian ribbed newt</name>
    <dbReference type="NCBI Taxonomy" id="8319"/>
    <lineage>
        <taxon>Eukaryota</taxon>
        <taxon>Metazoa</taxon>
        <taxon>Chordata</taxon>
        <taxon>Craniata</taxon>
        <taxon>Vertebrata</taxon>
        <taxon>Euteleostomi</taxon>
        <taxon>Amphibia</taxon>
        <taxon>Batrachia</taxon>
        <taxon>Caudata</taxon>
        <taxon>Salamandroidea</taxon>
        <taxon>Salamandridae</taxon>
        <taxon>Pleurodelinae</taxon>
        <taxon>Pleurodeles</taxon>
    </lineage>
</organism>
<gene>
    <name evidence="1" type="ORF">NDU88_006076</name>
</gene>
<evidence type="ECO:0000313" key="2">
    <source>
        <dbReference type="Proteomes" id="UP001066276"/>
    </source>
</evidence>
<name>A0AAV7TX87_PLEWA</name>
<dbReference type="Proteomes" id="UP001066276">
    <property type="component" value="Chromosome 3_2"/>
</dbReference>
<dbReference type="AlphaFoldDB" id="A0AAV7TX87"/>
<sequence>MCLWRGRCGGVLDALEFSLKLGCGPYVDGVAVGVDFGVFPYIWQGCGLEGTVDDGLELGSDDLASLVEDKVGAGVCWAVRVDGAHGFAGFFIVSGGPGVQPDGAAGCCVSGGGSR</sequence>
<accession>A0AAV7TX87</accession>
<protein>
    <submittedName>
        <fullName evidence="1">Uncharacterized protein</fullName>
    </submittedName>
</protein>
<proteinExistence type="predicted"/>
<evidence type="ECO:0000313" key="1">
    <source>
        <dbReference type="EMBL" id="KAJ1180861.1"/>
    </source>
</evidence>
<keyword evidence="2" id="KW-1185">Reference proteome</keyword>
<comment type="caution">
    <text evidence="1">The sequence shown here is derived from an EMBL/GenBank/DDBJ whole genome shotgun (WGS) entry which is preliminary data.</text>
</comment>
<reference evidence="1" key="1">
    <citation type="journal article" date="2022" name="bioRxiv">
        <title>Sequencing and chromosome-scale assembly of the giantPleurodeles waltlgenome.</title>
        <authorList>
            <person name="Brown T."/>
            <person name="Elewa A."/>
            <person name="Iarovenko S."/>
            <person name="Subramanian E."/>
            <person name="Araus A.J."/>
            <person name="Petzold A."/>
            <person name="Susuki M."/>
            <person name="Suzuki K.-i.T."/>
            <person name="Hayashi T."/>
            <person name="Toyoda A."/>
            <person name="Oliveira C."/>
            <person name="Osipova E."/>
            <person name="Leigh N.D."/>
            <person name="Simon A."/>
            <person name="Yun M.H."/>
        </authorList>
    </citation>
    <scope>NUCLEOTIDE SEQUENCE</scope>
    <source>
        <strain evidence="1">20211129_DDA</strain>
        <tissue evidence="1">Liver</tissue>
    </source>
</reference>